<dbReference type="InterPro" id="IPR036236">
    <property type="entry name" value="Znf_C2H2_sf"/>
</dbReference>
<keyword evidence="1" id="KW-0862">Zinc</keyword>
<evidence type="ECO:0000313" key="3">
    <source>
        <dbReference type="EMBL" id="CAL1680010.1"/>
    </source>
</evidence>
<dbReference type="InterPro" id="IPR013087">
    <property type="entry name" value="Znf_C2H2_type"/>
</dbReference>
<dbReference type="Proteomes" id="UP001497644">
    <property type="component" value="Chromosome 2"/>
</dbReference>
<evidence type="ECO:0000259" key="2">
    <source>
        <dbReference type="PROSITE" id="PS50157"/>
    </source>
</evidence>
<keyword evidence="4" id="KW-1185">Reference proteome</keyword>
<name>A0AAV2NJR7_9HYME</name>
<evidence type="ECO:0000313" key="4">
    <source>
        <dbReference type="Proteomes" id="UP001497644"/>
    </source>
</evidence>
<keyword evidence="1" id="KW-0863">Zinc-finger</keyword>
<feature type="domain" description="C2H2-type" evidence="2">
    <location>
        <begin position="54"/>
        <end position="82"/>
    </location>
</feature>
<sequence>MCHPLFFPGSTQFNTSDYYKRLGRHFCSTCGKEYRWMQSLIRHEREECGKDPQYSCPVCGMKIRHKWMLKKHLIKFHRMTIPNGDNI</sequence>
<protein>
    <recommendedName>
        <fullName evidence="2">C2H2-type domain-containing protein</fullName>
    </recommendedName>
</protein>
<dbReference type="Gene3D" id="3.30.160.60">
    <property type="entry name" value="Classic Zinc Finger"/>
    <property type="match status" value="1"/>
</dbReference>
<accession>A0AAV2NJR7</accession>
<dbReference type="GO" id="GO:0008270">
    <property type="term" value="F:zinc ion binding"/>
    <property type="evidence" value="ECO:0007669"/>
    <property type="project" value="UniProtKB-KW"/>
</dbReference>
<dbReference type="AlphaFoldDB" id="A0AAV2NJR7"/>
<dbReference type="PROSITE" id="PS00028">
    <property type="entry name" value="ZINC_FINGER_C2H2_1"/>
    <property type="match status" value="1"/>
</dbReference>
<organism evidence="3 4">
    <name type="scientific">Lasius platythorax</name>
    <dbReference type="NCBI Taxonomy" id="488582"/>
    <lineage>
        <taxon>Eukaryota</taxon>
        <taxon>Metazoa</taxon>
        <taxon>Ecdysozoa</taxon>
        <taxon>Arthropoda</taxon>
        <taxon>Hexapoda</taxon>
        <taxon>Insecta</taxon>
        <taxon>Pterygota</taxon>
        <taxon>Neoptera</taxon>
        <taxon>Endopterygota</taxon>
        <taxon>Hymenoptera</taxon>
        <taxon>Apocrita</taxon>
        <taxon>Aculeata</taxon>
        <taxon>Formicoidea</taxon>
        <taxon>Formicidae</taxon>
        <taxon>Formicinae</taxon>
        <taxon>Lasius</taxon>
        <taxon>Lasius</taxon>
    </lineage>
</organism>
<gene>
    <name evidence="3" type="ORF">LPLAT_LOCUS6106</name>
</gene>
<keyword evidence="1" id="KW-0479">Metal-binding</keyword>
<feature type="domain" description="C2H2-type" evidence="2">
    <location>
        <begin position="25"/>
        <end position="52"/>
    </location>
</feature>
<reference evidence="3" key="1">
    <citation type="submission" date="2024-04" db="EMBL/GenBank/DDBJ databases">
        <authorList>
            <consortium name="Molecular Ecology Group"/>
        </authorList>
    </citation>
    <scope>NUCLEOTIDE SEQUENCE</scope>
</reference>
<dbReference type="SMART" id="SM00355">
    <property type="entry name" value="ZnF_C2H2"/>
    <property type="match status" value="2"/>
</dbReference>
<evidence type="ECO:0000256" key="1">
    <source>
        <dbReference type="PROSITE-ProRule" id="PRU00042"/>
    </source>
</evidence>
<dbReference type="PROSITE" id="PS50157">
    <property type="entry name" value="ZINC_FINGER_C2H2_2"/>
    <property type="match status" value="2"/>
</dbReference>
<dbReference type="EMBL" id="OZ034825">
    <property type="protein sequence ID" value="CAL1680010.1"/>
    <property type="molecule type" value="Genomic_DNA"/>
</dbReference>
<proteinExistence type="predicted"/>
<dbReference type="SUPFAM" id="SSF57667">
    <property type="entry name" value="beta-beta-alpha zinc fingers"/>
    <property type="match status" value="1"/>
</dbReference>